<dbReference type="AlphaFoldDB" id="A0A191ZG65"/>
<keyword evidence="1" id="KW-0812">Transmembrane</keyword>
<evidence type="ECO:0000313" key="2">
    <source>
        <dbReference type="EMBL" id="ANJ66876.1"/>
    </source>
</evidence>
<evidence type="ECO:0000313" key="3">
    <source>
        <dbReference type="Proteomes" id="UP000078596"/>
    </source>
</evidence>
<evidence type="ECO:0000256" key="1">
    <source>
        <dbReference type="SAM" id="Phobius"/>
    </source>
</evidence>
<keyword evidence="1" id="KW-1133">Transmembrane helix</keyword>
<gene>
    <name evidence="2" type="ORF">A9404_05335</name>
</gene>
<sequence length="129" mass="14446">MMPHHSTLSFTQGPKRQAGMTLIGLILYAFIAFFVAILLMKIVPLYLTDQKITSIFTQLKNFHGGPQEIRSTIDKQLDVNEVDNITAKDFKITPFGNGFKVQYNYEGRADIVGNLAIVASFEHQVNVSP</sequence>
<accession>A0A191ZG65</accession>
<evidence type="ECO:0008006" key="4">
    <source>
        <dbReference type="Google" id="ProtNLM"/>
    </source>
</evidence>
<dbReference type="STRING" id="1860122.A9404_05335"/>
<dbReference type="InterPro" id="IPR032314">
    <property type="entry name" value="DUF4845"/>
</dbReference>
<dbReference type="KEGG" id="haz:A9404_05335"/>
<keyword evidence="3" id="KW-1185">Reference proteome</keyword>
<dbReference type="EMBL" id="CP016027">
    <property type="protein sequence ID" value="ANJ66876.1"/>
    <property type="molecule type" value="Genomic_DNA"/>
</dbReference>
<protein>
    <recommendedName>
        <fullName evidence="4">DUF4845 domain-containing protein</fullName>
    </recommendedName>
</protein>
<feature type="transmembrane region" description="Helical" evidence="1">
    <location>
        <begin position="21"/>
        <end position="47"/>
    </location>
</feature>
<name>A0A191ZG65_9GAMM</name>
<proteinExistence type="predicted"/>
<organism evidence="2 3">
    <name type="scientific">Halothiobacillus diazotrophicus</name>
    <dbReference type="NCBI Taxonomy" id="1860122"/>
    <lineage>
        <taxon>Bacteria</taxon>
        <taxon>Pseudomonadati</taxon>
        <taxon>Pseudomonadota</taxon>
        <taxon>Gammaproteobacteria</taxon>
        <taxon>Chromatiales</taxon>
        <taxon>Halothiobacillaceae</taxon>
        <taxon>Halothiobacillus</taxon>
    </lineage>
</organism>
<reference evidence="2 3" key="1">
    <citation type="submission" date="2016-06" db="EMBL/GenBank/DDBJ databases">
        <title>Insight into the functional genes involving in sulfur oxidation in Pearl River water.</title>
        <authorList>
            <person name="Luo J."/>
            <person name="Tan X."/>
            <person name="Lin W."/>
        </authorList>
    </citation>
    <scope>NUCLEOTIDE SEQUENCE [LARGE SCALE GENOMIC DNA]</scope>
    <source>
        <strain evidence="2 3">LS2</strain>
    </source>
</reference>
<dbReference type="RefSeq" id="WP_066099238.1">
    <property type="nucleotide sequence ID" value="NZ_CP016027.1"/>
</dbReference>
<dbReference type="OrthoDB" id="5801609at2"/>
<keyword evidence="1" id="KW-0472">Membrane</keyword>
<dbReference type="Pfam" id="PF16137">
    <property type="entry name" value="DUF4845"/>
    <property type="match status" value="1"/>
</dbReference>
<dbReference type="Proteomes" id="UP000078596">
    <property type="component" value="Chromosome"/>
</dbReference>